<keyword evidence="1" id="KW-1133">Transmembrane helix</keyword>
<dbReference type="EMBL" id="NSKD01000001">
    <property type="protein sequence ID" value="PAU82435.1"/>
    <property type="molecule type" value="Genomic_DNA"/>
</dbReference>
<organism evidence="2 3">
    <name type="scientific">Halovibrio salipaludis</name>
    <dbReference type="NCBI Taxonomy" id="2032626"/>
    <lineage>
        <taxon>Bacteria</taxon>
        <taxon>Pseudomonadati</taxon>
        <taxon>Pseudomonadota</taxon>
        <taxon>Gammaproteobacteria</taxon>
        <taxon>Oceanospirillales</taxon>
        <taxon>Halomonadaceae</taxon>
        <taxon>Halovibrio</taxon>
    </lineage>
</organism>
<proteinExistence type="predicted"/>
<sequence length="139" mass="14754">MVWLKSFVAAFLATLVFHQGVFGLLYLAEVVPAAPYNMEPRAPLGVPAVISLAFWGGLWGLPLWAVVRHMGSLGYWGVSLVFGAVLPTAVAMLVVFPLKGLDVSAATWMGGLILNGAWGIGTALFMVLMGARRKPADAL</sequence>
<gene>
    <name evidence="2" type="ORF">CK501_04665</name>
</gene>
<dbReference type="OrthoDB" id="7062791at2"/>
<feature type="transmembrane region" description="Helical" evidence="1">
    <location>
        <begin position="48"/>
        <end position="67"/>
    </location>
</feature>
<dbReference type="Proteomes" id="UP000218896">
    <property type="component" value="Unassembled WGS sequence"/>
</dbReference>
<feature type="transmembrane region" description="Helical" evidence="1">
    <location>
        <begin position="74"/>
        <end position="96"/>
    </location>
</feature>
<keyword evidence="1" id="KW-0472">Membrane</keyword>
<dbReference type="AlphaFoldDB" id="A0A2A2FCY2"/>
<reference evidence="2 3" key="1">
    <citation type="submission" date="2017-08" db="EMBL/GenBank/DDBJ databases">
        <title>Halovibrio sewagensis sp. nov., isolated from wastewater of high salinity.</title>
        <authorList>
            <person name="Dong X."/>
            <person name="Zhang G."/>
        </authorList>
    </citation>
    <scope>NUCLEOTIDE SEQUENCE [LARGE SCALE GENOMIC DNA]</scope>
    <source>
        <strain evidence="2 3">YL5-2</strain>
    </source>
</reference>
<feature type="transmembrane region" description="Helical" evidence="1">
    <location>
        <begin position="7"/>
        <end position="28"/>
    </location>
</feature>
<feature type="transmembrane region" description="Helical" evidence="1">
    <location>
        <begin position="108"/>
        <end position="131"/>
    </location>
</feature>
<accession>A0A2A2FCY2</accession>
<name>A0A2A2FCY2_9GAMM</name>
<evidence type="ECO:0000313" key="3">
    <source>
        <dbReference type="Proteomes" id="UP000218896"/>
    </source>
</evidence>
<keyword evidence="3" id="KW-1185">Reference proteome</keyword>
<keyword evidence="1" id="KW-0812">Transmembrane</keyword>
<comment type="caution">
    <text evidence="2">The sequence shown here is derived from an EMBL/GenBank/DDBJ whole genome shotgun (WGS) entry which is preliminary data.</text>
</comment>
<evidence type="ECO:0000256" key="1">
    <source>
        <dbReference type="SAM" id="Phobius"/>
    </source>
</evidence>
<protein>
    <submittedName>
        <fullName evidence="2">Uncharacterized protein</fullName>
    </submittedName>
</protein>
<evidence type="ECO:0000313" key="2">
    <source>
        <dbReference type="EMBL" id="PAU82435.1"/>
    </source>
</evidence>
<dbReference type="RefSeq" id="WP_095616529.1">
    <property type="nucleotide sequence ID" value="NZ_NSKD01000001.1"/>
</dbReference>